<keyword evidence="3" id="KW-1185">Reference proteome</keyword>
<dbReference type="EMBL" id="CAJJDN010000011">
    <property type="protein sequence ID" value="CAD8057693.1"/>
    <property type="molecule type" value="Genomic_DNA"/>
</dbReference>
<sequence length="467" mass="54273">MQQQQKKQSWIQQLFCGCVREEPINQDQRIQRLSSKMEIQKQKPINITSIQQQSEGWLNKTTSQEVDYSADIEKDVDSDEDHQKIYNRQLSYLEQNSQLQKTSFSDEFNSNNIEMKLLHRKGGLLSRQSNIQIEMQSNLWIMKIFKDVQLIVQDKQFEQKFKSQLINSSIVDIIKQRIKSNSVLLAHDPTGSILLKLASPSRKIQYLIQDKTFQNIIDRGICKLKVKVDKVFKMDLDQKLDIVVVNLYYVDCKDNLKNILYEYLQYAHDIIILLSSNIENSIIYDSAEQAISLSEQSNQSCSVELQNLTDNNNTIVAKLLYYGDITEITLNDELNFVYSCIDSQIKKQYNYKLMFKDLRNQLGMSKLIKLLNQFQIISGIGSFHEFATNVNGTKDKYQLINFQTKEFDNDNQEAKHNLSKSQSSSSSTESEPEDNFNKLATKSDSFNQSQMLQPLLLKQTYSQPFNN</sequence>
<evidence type="ECO:0000313" key="2">
    <source>
        <dbReference type="EMBL" id="CAD8057693.1"/>
    </source>
</evidence>
<gene>
    <name evidence="2" type="ORF">PSON_ATCC_30995.1.T0110345</name>
</gene>
<name>A0A8S1KVV7_9CILI</name>
<organism evidence="2 3">
    <name type="scientific">Paramecium sonneborni</name>
    <dbReference type="NCBI Taxonomy" id="65129"/>
    <lineage>
        <taxon>Eukaryota</taxon>
        <taxon>Sar</taxon>
        <taxon>Alveolata</taxon>
        <taxon>Ciliophora</taxon>
        <taxon>Intramacronucleata</taxon>
        <taxon>Oligohymenophorea</taxon>
        <taxon>Peniculida</taxon>
        <taxon>Parameciidae</taxon>
        <taxon>Paramecium</taxon>
    </lineage>
</organism>
<proteinExistence type="predicted"/>
<feature type="region of interest" description="Disordered" evidence="1">
    <location>
        <begin position="411"/>
        <end position="447"/>
    </location>
</feature>
<evidence type="ECO:0000313" key="3">
    <source>
        <dbReference type="Proteomes" id="UP000692954"/>
    </source>
</evidence>
<dbReference type="PROSITE" id="PS51257">
    <property type="entry name" value="PROKAR_LIPOPROTEIN"/>
    <property type="match status" value="1"/>
</dbReference>
<accession>A0A8S1KVV7</accession>
<feature type="compositionally biased region" description="Polar residues" evidence="1">
    <location>
        <begin position="438"/>
        <end position="447"/>
    </location>
</feature>
<comment type="caution">
    <text evidence="2">The sequence shown here is derived from an EMBL/GenBank/DDBJ whole genome shotgun (WGS) entry which is preliminary data.</text>
</comment>
<protein>
    <submittedName>
        <fullName evidence="2">Uncharacterized protein</fullName>
    </submittedName>
</protein>
<dbReference type="Proteomes" id="UP000692954">
    <property type="component" value="Unassembled WGS sequence"/>
</dbReference>
<dbReference type="OrthoDB" id="314740at2759"/>
<evidence type="ECO:0000256" key="1">
    <source>
        <dbReference type="SAM" id="MobiDB-lite"/>
    </source>
</evidence>
<feature type="compositionally biased region" description="Low complexity" evidence="1">
    <location>
        <begin position="419"/>
        <end position="429"/>
    </location>
</feature>
<reference evidence="2" key="1">
    <citation type="submission" date="2021-01" db="EMBL/GenBank/DDBJ databases">
        <authorList>
            <consortium name="Genoscope - CEA"/>
            <person name="William W."/>
        </authorList>
    </citation>
    <scope>NUCLEOTIDE SEQUENCE</scope>
</reference>
<dbReference type="AlphaFoldDB" id="A0A8S1KVV7"/>